<dbReference type="Pfam" id="PF00700">
    <property type="entry name" value="Flagellin_C"/>
    <property type="match status" value="1"/>
</dbReference>
<dbReference type="SUPFAM" id="SSF64518">
    <property type="entry name" value="Phase 1 flagellin"/>
    <property type="match status" value="1"/>
</dbReference>
<dbReference type="InterPro" id="IPR046358">
    <property type="entry name" value="Flagellin_C"/>
</dbReference>
<dbReference type="GO" id="GO:0009288">
    <property type="term" value="C:bacterial-type flagellum"/>
    <property type="evidence" value="ECO:0007669"/>
    <property type="project" value="UniProtKB-SubCell"/>
</dbReference>
<dbReference type="Pfam" id="PF00669">
    <property type="entry name" value="Flagellin_N"/>
    <property type="match status" value="1"/>
</dbReference>
<evidence type="ECO:0000256" key="1">
    <source>
        <dbReference type="ARBA" id="ARBA00005709"/>
    </source>
</evidence>
<comment type="function">
    <text evidence="3">Flagellin is the subunit protein which polymerizes to form the filaments of bacterial flagella.</text>
</comment>
<dbReference type="Gene3D" id="1.20.1330.10">
    <property type="entry name" value="f41 fragment of flagellin, N-terminal domain"/>
    <property type="match status" value="2"/>
</dbReference>
<evidence type="ECO:0000313" key="6">
    <source>
        <dbReference type="EMBL" id="CCG06951.1"/>
    </source>
</evidence>
<dbReference type="GO" id="GO:0005576">
    <property type="term" value="C:extracellular region"/>
    <property type="evidence" value="ECO:0007669"/>
    <property type="project" value="UniProtKB-SubCell"/>
</dbReference>
<dbReference type="eggNOG" id="COG1344">
    <property type="taxonomic scope" value="Bacteria"/>
</dbReference>
<keyword evidence="2 3" id="KW-0975">Bacterial flagellum</keyword>
<name>H6SN75_PARPM</name>
<keyword evidence="6" id="KW-0966">Cell projection</keyword>
<keyword evidence="7" id="KW-1185">Reference proteome</keyword>
<comment type="subcellular location">
    <subcellularLocation>
        <location evidence="3">Secreted</location>
    </subcellularLocation>
    <subcellularLocation>
        <location evidence="3">Bacterial flagellum</location>
    </subcellularLocation>
</comment>
<dbReference type="HOGENOM" id="CLU_011142_7_0_5"/>
<protein>
    <recommendedName>
        <fullName evidence="3">Flagellin</fullName>
    </recommendedName>
</protein>
<dbReference type="InterPro" id="IPR042187">
    <property type="entry name" value="Flagellin_C_sub2"/>
</dbReference>
<keyword evidence="6" id="KW-0282">Flagellum</keyword>
<dbReference type="InterPro" id="IPR001492">
    <property type="entry name" value="Flagellin"/>
</dbReference>
<comment type="similarity">
    <text evidence="1 3">Belongs to the bacterial flagellin family.</text>
</comment>
<dbReference type="InterPro" id="IPR001029">
    <property type="entry name" value="Flagellin_N"/>
</dbReference>
<dbReference type="Proteomes" id="UP000033220">
    <property type="component" value="Chromosome DSM 122"/>
</dbReference>
<reference evidence="6 7" key="1">
    <citation type="submission" date="2012-02" db="EMBL/GenBank/DDBJ databases">
        <title>Shotgun genome sequence of Phaeospirillum photometricum DSM 122.</title>
        <authorList>
            <person name="Duquesne K."/>
            <person name="Sturgis J."/>
        </authorList>
    </citation>
    <scope>NUCLEOTIDE SEQUENCE [LARGE SCALE GENOMIC DNA]</scope>
    <source>
        <strain evidence="7">DSM122</strain>
    </source>
</reference>
<dbReference type="OrthoDB" id="9796789at2"/>
<organism evidence="6 7">
    <name type="scientific">Pararhodospirillum photometricum DSM 122</name>
    <dbReference type="NCBI Taxonomy" id="1150469"/>
    <lineage>
        <taxon>Bacteria</taxon>
        <taxon>Pseudomonadati</taxon>
        <taxon>Pseudomonadota</taxon>
        <taxon>Alphaproteobacteria</taxon>
        <taxon>Rhodospirillales</taxon>
        <taxon>Rhodospirillaceae</taxon>
        <taxon>Pararhodospirillum</taxon>
    </lineage>
</organism>
<dbReference type="Gene3D" id="6.10.10.10">
    <property type="entry name" value="Flagellar export chaperone, C-terminal domain"/>
    <property type="match status" value="1"/>
</dbReference>
<dbReference type="EMBL" id="HE663493">
    <property type="protein sequence ID" value="CCG06951.1"/>
    <property type="molecule type" value="Genomic_DNA"/>
</dbReference>
<evidence type="ECO:0000256" key="3">
    <source>
        <dbReference type="RuleBase" id="RU362073"/>
    </source>
</evidence>
<feature type="domain" description="Flagellin N-terminal" evidence="4">
    <location>
        <begin position="4"/>
        <end position="140"/>
    </location>
</feature>
<dbReference type="STRING" id="1150469.gene:21017978"/>
<feature type="domain" description="Flagellin C-terminal" evidence="5">
    <location>
        <begin position="431"/>
        <end position="515"/>
    </location>
</feature>
<evidence type="ECO:0000259" key="4">
    <source>
        <dbReference type="Pfam" id="PF00669"/>
    </source>
</evidence>
<dbReference type="PANTHER" id="PTHR42792">
    <property type="entry name" value="FLAGELLIN"/>
    <property type="match status" value="1"/>
</dbReference>
<keyword evidence="6" id="KW-0969">Cilium</keyword>
<accession>H6SN75</accession>
<proteinExistence type="inferred from homology"/>
<dbReference type="PANTHER" id="PTHR42792:SF2">
    <property type="entry name" value="FLAGELLIN"/>
    <property type="match status" value="1"/>
</dbReference>
<sequence>MPVITTNTSANSALRYLNINSSNQTSALNRIASGSKITSAADDAAGLAVSMKLKNDVSVLGQAQTNASHATALLETADGALSQVGDILERMKVLATSSISGAVESERSNINLEYQKLINELGDIATNTEFNGTTLLDGTYAGSSVEAELAGTATMTYAGIGSAMTTGDTIAFTYDGKTLTATLSNGYQSVQGDFDTALKQAGYTAGALKVTLEVGTGNVTLTDTSMNDLLTSTGAVFTDQDGTSATVAGAHTDFSTAGSAMQTFDGVVAGLGDNSVLTAGDQLSFTVNGKVVTATVSNAYNFADTTTSSPTDLQADINAAMIAAGFAEDDVVPTSGKYHVDIDIDTAGALYVAVDTNASGITSFGGAEFFDKDGSGDTFDAKTLDFMVGVSGNDVISIQLADVRTTSLGSTAGTAISGTSVDSVANATAALDVIDAAVTEVANARAELGAQMSRFDYRSDTLAISKENLDAAQSAITDADVAEEQANLSSAKVLTNAAIAALSAANQMPQQLEKLFN</sequence>
<dbReference type="AlphaFoldDB" id="H6SN75"/>
<evidence type="ECO:0000313" key="7">
    <source>
        <dbReference type="Proteomes" id="UP000033220"/>
    </source>
</evidence>
<keyword evidence="3" id="KW-0964">Secreted</keyword>
<dbReference type="GO" id="GO:0005198">
    <property type="term" value="F:structural molecule activity"/>
    <property type="evidence" value="ECO:0007669"/>
    <property type="project" value="UniProtKB-UniRule"/>
</dbReference>
<dbReference type="PRINTS" id="PR00207">
    <property type="entry name" value="FLAGELLIN"/>
</dbReference>
<evidence type="ECO:0000256" key="2">
    <source>
        <dbReference type="ARBA" id="ARBA00023143"/>
    </source>
</evidence>
<dbReference type="RefSeq" id="WP_014413591.1">
    <property type="nucleotide sequence ID" value="NC_017059.1"/>
</dbReference>
<evidence type="ECO:0000259" key="5">
    <source>
        <dbReference type="Pfam" id="PF00700"/>
    </source>
</evidence>